<accession>A0A154P6H1</accession>
<feature type="region of interest" description="Disordered" evidence="1">
    <location>
        <begin position="151"/>
        <end position="179"/>
    </location>
</feature>
<reference evidence="2 3" key="1">
    <citation type="submission" date="2015-07" db="EMBL/GenBank/DDBJ databases">
        <title>The genome of Dufourea novaeangliae.</title>
        <authorList>
            <person name="Pan H."/>
            <person name="Kapheim K."/>
        </authorList>
    </citation>
    <scope>NUCLEOTIDE SEQUENCE [LARGE SCALE GENOMIC DNA]</scope>
    <source>
        <strain evidence="2">0120121106</strain>
        <tissue evidence="2">Whole body</tissue>
    </source>
</reference>
<gene>
    <name evidence="2" type="ORF">WN55_08300</name>
</gene>
<feature type="region of interest" description="Disordered" evidence="1">
    <location>
        <begin position="81"/>
        <end position="134"/>
    </location>
</feature>
<sequence length="276" mass="30153">MKVINPTFNGMIVKILNDGISNDEEHLSARQCDASIGRDRPHCQVGAAAKQNFVSANSVKAEGQFGPVSIFAMCKIPSASGRTREAVITGHQSHKDSRRRRRQKALAPEGKESDERRKPVRTMGEGATRQARREKVENHFRFSCSVDGGEASGGSLVASRTKTTKRNREDDQEKEEEQRRGLLKVDRVQGTINSIFNTAIVFQGPIYIPDAAKVPGLLDEICLEGETAIGVQTERIMYLPVNDNDSARATDNAGDGPTDRLGSSYELATIAGIDGR</sequence>
<keyword evidence="3" id="KW-1185">Reference proteome</keyword>
<dbReference type="AlphaFoldDB" id="A0A154P6H1"/>
<protein>
    <submittedName>
        <fullName evidence="2">Uncharacterized protein</fullName>
    </submittedName>
</protein>
<evidence type="ECO:0000313" key="2">
    <source>
        <dbReference type="EMBL" id="KZC07529.1"/>
    </source>
</evidence>
<organism evidence="2 3">
    <name type="scientific">Dufourea novaeangliae</name>
    <name type="common">Sweat bee</name>
    <dbReference type="NCBI Taxonomy" id="178035"/>
    <lineage>
        <taxon>Eukaryota</taxon>
        <taxon>Metazoa</taxon>
        <taxon>Ecdysozoa</taxon>
        <taxon>Arthropoda</taxon>
        <taxon>Hexapoda</taxon>
        <taxon>Insecta</taxon>
        <taxon>Pterygota</taxon>
        <taxon>Neoptera</taxon>
        <taxon>Endopterygota</taxon>
        <taxon>Hymenoptera</taxon>
        <taxon>Apocrita</taxon>
        <taxon>Aculeata</taxon>
        <taxon>Apoidea</taxon>
        <taxon>Anthophila</taxon>
        <taxon>Halictidae</taxon>
        <taxon>Rophitinae</taxon>
        <taxon>Dufourea</taxon>
    </lineage>
</organism>
<name>A0A154P6H1_DUFNO</name>
<evidence type="ECO:0000313" key="3">
    <source>
        <dbReference type="Proteomes" id="UP000076502"/>
    </source>
</evidence>
<evidence type="ECO:0000256" key="1">
    <source>
        <dbReference type="SAM" id="MobiDB-lite"/>
    </source>
</evidence>
<feature type="compositionally biased region" description="Basic and acidic residues" evidence="1">
    <location>
        <begin position="166"/>
        <end position="179"/>
    </location>
</feature>
<dbReference type="EMBL" id="KQ434827">
    <property type="protein sequence ID" value="KZC07529.1"/>
    <property type="molecule type" value="Genomic_DNA"/>
</dbReference>
<dbReference type="Proteomes" id="UP000076502">
    <property type="component" value="Unassembled WGS sequence"/>
</dbReference>
<proteinExistence type="predicted"/>